<accession>A0A7J7IC45</accession>
<proteinExistence type="predicted"/>
<comment type="caution">
    <text evidence="1">The sequence shown here is derived from an EMBL/GenBank/DDBJ whole genome shotgun (WGS) entry which is preliminary data.</text>
</comment>
<keyword evidence="2" id="KW-1185">Reference proteome</keyword>
<organism evidence="1 2">
    <name type="scientific">Cyanidiococcus yangmingshanensis</name>
    <dbReference type="NCBI Taxonomy" id="2690220"/>
    <lineage>
        <taxon>Eukaryota</taxon>
        <taxon>Rhodophyta</taxon>
        <taxon>Bangiophyceae</taxon>
        <taxon>Cyanidiales</taxon>
        <taxon>Cyanidiaceae</taxon>
        <taxon>Cyanidiococcus</taxon>
    </lineage>
</organism>
<dbReference type="AlphaFoldDB" id="A0A7J7IC45"/>
<evidence type="ECO:0000313" key="2">
    <source>
        <dbReference type="Proteomes" id="UP000530660"/>
    </source>
</evidence>
<sequence>MASGGQATSSAGLGPEAFERDRKLWQRPVAPLTLVRTNPKRASTSRRLWRLFCFRHSNEEQTSEQDMLGKPRALSNGGTAVVFASEVSGTEGSTETETGLSQVAAQRQMRAEIESMLESPAETFTFSEPVPLSLLIEVLAEARDIMATTDDQFHPFEFL</sequence>
<evidence type="ECO:0000313" key="1">
    <source>
        <dbReference type="EMBL" id="KAF6000655.1"/>
    </source>
</evidence>
<reference evidence="1 2" key="1">
    <citation type="journal article" date="2020" name="J. Phycol.">
        <title>Comparative genome analysis reveals Cyanidiococcus gen. nov., a new extremophilic red algal genus sister to Cyanidioschyzon (Cyanidioschyzonaceae, Rhodophyta).</title>
        <authorList>
            <person name="Liu S.-L."/>
            <person name="Chiang Y.-R."/>
            <person name="Yoon H.S."/>
            <person name="Fu H.-Y."/>
        </authorList>
    </citation>
    <scope>NUCLEOTIDE SEQUENCE [LARGE SCALE GENOMIC DNA]</scope>
    <source>
        <strain evidence="1 2">THAL066</strain>
    </source>
</reference>
<gene>
    <name evidence="1" type="ORF">F1559_000695</name>
</gene>
<dbReference type="Proteomes" id="UP000530660">
    <property type="component" value="Unassembled WGS sequence"/>
</dbReference>
<name>A0A7J7IC45_9RHOD</name>
<dbReference type="EMBL" id="VWRR01000018">
    <property type="protein sequence ID" value="KAF6000655.1"/>
    <property type="molecule type" value="Genomic_DNA"/>
</dbReference>
<protein>
    <submittedName>
        <fullName evidence="1">Uncharacterized protein</fullName>
    </submittedName>
</protein>